<reference evidence="1 2" key="1">
    <citation type="submission" date="2017-06" db="EMBL/GenBank/DDBJ databases">
        <authorList>
            <consortium name="Pathogen Informatics"/>
        </authorList>
    </citation>
    <scope>NUCLEOTIDE SEQUENCE [LARGE SCALE GENOMIC DNA]</scope>
    <source>
        <strain evidence="1 2">NCTC12148</strain>
    </source>
</reference>
<dbReference type="Proteomes" id="UP000215134">
    <property type="component" value="Chromosome 1"/>
</dbReference>
<dbReference type="KEGG" id="sfj:SAMEA4384070_1118"/>
<dbReference type="EMBL" id="LT906479">
    <property type="protein sequence ID" value="SNV94575.1"/>
    <property type="molecule type" value="Genomic_DNA"/>
</dbReference>
<evidence type="ECO:0000313" key="1">
    <source>
        <dbReference type="EMBL" id="SNV94575.1"/>
    </source>
</evidence>
<protein>
    <submittedName>
        <fullName evidence="1">Uncharacterized protein</fullName>
    </submittedName>
</protein>
<sequence length="49" mass="5635">MIWGITTDEFWNGLRAVSVFDDDTAEAQCGQTAVGFEAFWRSNRQKCEF</sequence>
<name>A0A240BG24_SERFI</name>
<dbReference type="AlphaFoldDB" id="A0A240BG24"/>
<evidence type="ECO:0000313" key="2">
    <source>
        <dbReference type="Proteomes" id="UP000215134"/>
    </source>
</evidence>
<accession>A0A240BG24</accession>
<keyword evidence="2" id="KW-1185">Reference proteome</keyword>
<organism evidence="1 2">
    <name type="scientific">Serratia ficaria</name>
    <dbReference type="NCBI Taxonomy" id="61651"/>
    <lineage>
        <taxon>Bacteria</taxon>
        <taxon>Pseudomonadati</taxon>
        <taxon>Pseudomonadota</taxon>
        <taxon>Gammaproteobacteria</taxon>
        <taxon>Enterobacterales</taxon>
        <taxon>Yersiniaceae</taxon>
        <taxon>Serratia</taxon>
    </lineage>
</organism>
<gene>
    <name evidence="1" type="ORF">SAMEA4384070_01118</name>
</gene>
<proteinExistence type="predicted"/>